<dbReference type="GO" id="GO:0003677">
    <property type="term" value="F:DNA binding"/>
    <property type="evidence" value="ECO:0007669"/>
    <property type="project" value="UniProtKB-KW"/>
</dbReference>
<keyword evidence="7" id="KW-0413">Isomerase</keyword>
<dbReference type="InterPro" id="IPR014016">
    <property type="entry name" value="UvrD-like_ATP-bd"/>
</dbReference>
<evidence type="ECO:0000256" key="10">
    <source>
        <dbReference type="ARBA" id="ARBA00048988"/>
    </source>
</evidence>
<reference evidence="14" key="1">
    <citation type="submission" date="2020-06" db="EMBL/GenBank/DDBJ databases">
        <title>Characterization of fructooligosaccharide metabolism and fructooligosaccharide-degrading enzymes in human commensal butyrate producers.</title>
        <authorList>
            <person name="Tanno H."/>
            <person name="Fujii T."/>
            <person name="Hirano K."/>
            <person name="Maeno S."/>
            <person name="Tonozuka T."/>
            <person name="Sakamoto M."/>
            <person name="Ohkuma M."/>
            <person name="Tochio T."/>
            <person name="Endo A."/>
        </authorList>
    </citation>
    <scope>NUCLEOTIDE SEQUENCE</scope>
    <source>
        <strain evidence="14">JCM 17466</strain>
    </source>
</reference>
<evidence type="ECO:0000313" key="14">
    <source>
        <dbReference type="EMBL" id="GFO85503.1"/>
    </source>
</evidence>
<dbReference type="GO" id="GO:0000725">
    <property type="term" value="P:recombinational repair"/>
    <property type="evidence" value="ECO:0007669"/>
    <property type="project" value="TreeGrafter"/>
</dbReference>
<evidence type="ECO:0000256" key="8">
    <source>
        <dbReference type="ARBA" id="ARBA00034617"/>
    </source>
</evidence>
<dbReference type="Proteomes" id="UP000613208">
    <property type="component" value="Unassembled WGS sequence"/>
</dbReference>
<dbReference type="InterPro" id="IPR027417">
    <property type="entry name" value="P-loop_NTPase"/>
</dbReference>
<dbReference type="InterPro" id="IPR014017">
    <property type="entry name" value="DNA_helicase_UvrD-like_C"/>
</dbReference>
<keyword evidence="2 11" id="KW-0547">Nucleotide-binding</keyword>
<protein>
    <recommendedName>
        <fullName evidence="9">DNA 3'-5' helicase</fullName>
        <ecNumber evidence="9">5.6.2.4</ecNumber>
    </recommendedName>
</protein>
<evidence type="ECO:0000256" key="4">
    <source>
        <dbReference type="ARBA" id="ARBA00022806"/>
    </source>
</evidence>
<comment type="catalytic activity">
    <reaction evidence="10">
        <text>ATP + H2O = ADP + phosphate + H(+)</text>
        <dbReference type="Rhea" id="RHEA:13065"/>
        <dbReference type="ChEBI" id="CHEBI:15377"/>
        <dbReference type="ChEBI" id="CHEBI:15378"/>
        <dbReference type="ChEBI" id="CHEBI:30616"/>
        <dbReference type="ChEBI" id="CHEBI:43474"/>
        <dbReference type="ChEBI" id="CHEBI:456216"/>
        <dbReference type="EC" id="5.6.2.4"/>
    </reaction>
</comment>
<keyword evidence="6" id="KW-0238">DNA-binding</keyword>
<dbReference type="SUPFAM" id="SSF52540">
    <property type="entry name" value="P-loop containing nucleoside triphosphate hydrolases"/>
    <property type="match status" value="1"/>
</dbReference>
<comment type="caution">
    <text evidence="14">The sequence shown here is derived from an EMBL/GenBank/DDBJ whole genome shotgun (WGS) entry which is preliminary data.</text>
</comment>
<dbReference type="PANTHER" id="PTHR11070">
    <property type="entry name" value="UVRD / RECB / PCRA DNA HELICASE FAMILY MEMBER"/>
    <property type="match status" value="1"/>
</dbReference>
<dbReference type="InterPro" id="IPR000212">
    <property type="entry name" value="DNA_helicase_UvrD/REP"/>
</dbReference>
<dbReference type="Pfam" id="PF00580">
    <property type="entry name" value="UvrD-helicase"/>
    <property type="match status" value="1"/>
</dbReference>
<accession>A0A916QBB9</accession>
<dbReference type="EC" id="5.6.2.4" evidence="9"/>
<dbReference type="Gene3D" id="3.40.50.300">
    <property type="entry name" value="P-loop containing nucleotide triphosphate hydrolases"/>
    <property type="match status" value="2"/>
</dbReference>
<keyword evidence="4 11" id="KW-0347">Helicase</keyword>
<feature type="domain" description="UvrD-like helicase ATP-binding" evidence="12">
    <location>
        <begin position="2"/>
        <end position="276"/>
    </location>
</feature>
<keyword evidence="3 11" id="KW-0378">Hydrolase</keyword>
<evidence type="ECO:0000256" key="3">
    <source>
        <dbReference type="ARBA" id="ARBA00022801"/>
    </source>
</evidence>
<evidence type="ECO:0000256" key="11">
    <source>
        <dbReference type="PROSITE-ProRule" id="PRU00560"/>
    </source>
</evidence>
<comment type="catalytic activity">
    <reaction evidence="8">
        <text>Couples ATP hydrolysis with the unwinding of duplex DNA by translocating in the 3'-5' direction.</text>
        <dbReference type="EC" id="5.6.2.4"/>
    </reaction>
</comment>
<evidence type="ECO:0000259" key="13">
    <source>
        <dbReference type="PROSITE" id="PS51217"/>
    </source>
</evidence>
<evidence type="ECO:0000259" key="12">
    <source>
        <dbReference type="PROSITE" id="PS51198"/>
    </source>
</evidence>
<dbReference type="Gene3D" id="1.10.486.10">
    <property type="entry name" value="PCRA, domain 4"/>
    <property type="match status" value="1"/>
</dbReference>
<evidence type="ECO:0000256" key="2">
    <source>
        <dbReference type="ARBA" id="ARBA00022741"/>
    </source>
</evidence>
<evidence type="ECO:0000256" key="6">
    <source>
        <dbReference type="ARBA" id="ARBA00023125"/>
    </source>
</evidence>
<comment type="similarity">
    <text evidence="1">Belongs to the helicase family. UvrD subfamily.</text>
</comment>
<dbReference type="PANTHER" id="PTHR11070:SF2">
    <property type="entry name" value="ATP-DEPENDENT DNA HELICASE SRS2"/>
    <property type="match status" value="1"/>
</dbReference>
<dbReference type="PROSITE" id="PS51217">
    <property type="entry name" value="UVRD_HELICASE_CTER"/>
    <property type="match status" value="1"/>
</dbReference>
<dbReference type="GO" id="GO:0016787">
    <property type="term" value="F:hydrolase activity"/>
    <property type="evidence" value="ECO:0007669"/>
    <property type="project" value="UniProtKB-UniRule"/>
</dbReference>
<name>A0A916QBB9_9FIRM</name>
<feature type="domain" description="UvrD-like helicase C-terminal" evidence="13">
    <location>
        <begin position="277"/>
        <end position="539"/>
    </location>
</feature>
<dbReference type="EMBL" id="BLYI01000043">
    <property type="protein sequence ID" value="GFO85503.1"/>
    <property type="molecule type" value="Genomic_DNA"/>
</dbReference>
<sequence length="617" mass="73030">MSRLSQAQKKAVTHKDGPMMVLAGPGSGKTLVITKRVQYLIGHYKVQPEHILVITFTRAAAAEMRERFQRLAGKTLPVSFGTFHSVFFMMLRHAYGYRAENILPESRKYDMIREILYDRRLDAEDDGDLIRSVIQEISLVKGQMISLDYYHSSSCGDEVFREIYEAYEKKLHQNRWIDFDDILIYTYELLKEREDIRAAWQQRFPYILIDEFQDINKIQYEIVRLLAEPKRNLFIVGDDDQSIYKFRGARPELMLGFPKDYPETQQVILNTNFRSGEEIVTFGEKIICHNTKRFPKKMEAFQGPKHPVEIRRFKDQREENKHIVYTIREEMAKKRPLSQIAVLTRTNQGPRQLIGALMAYNIPFCMRDAVPNLFDHWIAKNLIDYMRLAMGDRRRSTFLRVMNRPKRYISREYLTEPQVSFEDLLEKTKEKPWLYDNIEEMKEDIRILAKMTPAAAITYIRKSVGYNAYLSEYAGFQRMQEEELTQVLEEVQDSAKGFETYEEWFDYIQEYTEELNRQSKENQTEKNGVVISTMHSSKGLEFDRVFLPDINEDVIPHKKSIKEEDIEEERRMFYVAATRARKYLHVFSVEKLYNKDSRESRFLKEIETTTKTGEGHV</sequence>
<dbReference type="Pfam" id="PF13361">
    <property type="entry name" value="UvrD_C"/>
    <property type="match status" value="1"/>
</dbReference>
<dbReference type="PROSITE" id="PS51198">
    <property type="entry name" value="UVRD_HELICASE_ATP_BIND"/>
    <property type="match status" value="1"/>
</dbReference>
<evidence type="ECO:0000256" key="1">
    <source>
        <dbReference type="ARBA" id="ARBA00009922"/>
    </source>
</evidence>
<evidence type="ECO:0000256" key="7">
    <source>
        <dbReference type="ARBA" id="ARBA00023235"/>
    </source>
</evidence>
<dbReference type="InterPro" id="IPR013986">
    <property type="entry name" value="DExx_box_DNA_helicase_dom_sf"/>
</dbReference>
<evidence type="ECO:0000313" key="15">
    <source>
        <dbReference type="Proteomes" id="UP000613208"/>
    </source>
</evidence>
<keyword evidence="15" id="KW-1185">Reference proteome</keyword>
<organism evidence="14 15">
    <name type="scientific">Anaerostipes butyraticus</name>
    <dbReference type="NCBI Taxonomy" id="645466"/>
    <lineage>
        <taxon>Bacteria</taxon>
        <taxon>Bacillati</taxon>
        <taxon>Bacillota</taxon>
        <taxon>Clostridia</taxon>
        <taxon>Lachnospirales</taxon>
        <taxon>Lachnospiraceae</taxon>
        <taxon>Anaerostipes</taxon>
    </lineage>
</organism>
<evidence type="ECO:0000256" key="5">
    <source>
        <dbReference type="ARBA" id="ARBA00022840"/>
    </source>
</evidence>
<dbReference type="CDD" id="cd17932">
    <property type="entry name" value="DEXQc_UvrD"/>
    <property type="match status" value="1"/>
</dbReference>
<dbReference type="RefSeq" id="WP_201311209.1">
    <property type="nucleotide sequence ID" value="NZ_BLYI01000043.1"/>
</dbReference>
<proteinExistence type="inferred from homology"/>
<gene>
    <name evidence="14" type="ORF">ANBU17_18500</name>
</gene>
<dbReference type="GO" id="GO:0043138">
    <property type="term" value="F:3'-5' DNA helicase activity"/>
    <property type="evidence" value="ECO:0007669"/>
    <property type="project" value="UniProtKB-EC"/>
</dbReference>
<dbReference type="Gene3D" id="1.10.10.160">
    <property type="match status" value="1"/>
</dbReference>
<dbReference type="GO" id="GO:0005524">
    <property type="term" value="F:ATP binding"/>
    <property type="evidence" value="ECO:0007669"/>
    <property type="project" value="UniProtKB-UniRule"/>
</dbReference>
<feature type="binding site" evidence="11">
    <location>
        <begin position="23"/>
        <end position="30"/>
    </location>
    <ligand>
        <name>ATP</name>
        <dbReference type="ChEBI" id="CHEBI:30616"/>
    </ligand>
</feature>
<dbReference type="AlphaFoldDB" id="A0A916QBB9"/>
<keyword evidence="5 11" id="KW-0067">ATP-binding</keyword>
<evidence type="ECO:0000256" key="9">
    <source>
        <dbReference type="ARBA" id="ARBA00034808"/>
    </source>
</evidence>